<organism evidence="2 3">
    <name type="scientific">Marasmius crinis-equi</name>
    <dbReference type="NCBI Taxonomy" id="585013"/>
    <lineage>
        <taxon>Eukaryota</taxon>
        <taxon>Fungi</taxon>
        <taxon>Dikarya</taxon>
        <taxon>Basidiomycota</taxon>
        <taxon>Agaricomycotina</taxon>
        <taxon>Agaricomycetes</taxon>
        <taxon>Agaricomycetidae</taxon>
        <taxon>Agaricales</taxon>
        <taxon>Marasmiineae</taxon>
        <taxon>Marasmiaceae</taxon>
        <taxon>Marasmius</taxon>
    </lineage>
</organism>
<comment type="caution">
    <text evidence="2">The sequence shown here is derived from an EMBL/GenBank/DDBJ whole genome shotgun (WGS) entry which is preliminary data.</text>
</comment>
<evidence type="ECO:0000256" key="1">
    <source>
        <dbReference type="SAM" id="MobiDB-lite"/>
    </source>
</evidence>
<dbReference type="EMBL" id="JBAHYK010000612">
    <property type="protein sequence ID" value="KAL0572582.1"/>
    <property type="molecule type" value="Genomic_DNA"/>
</dbReference>
<evidence type="ECO:0000313" key="3">
    <source>
        <dbReference type="Proteomes" id="UP001465976"/>
    </source>
</evidence>
<dbReference type="Proteomes" id="UP001465976">
    <property type="component" value="Unassembled WGS sequence"/>
</dbReference>
<feature type="region of interest" description="Disordered" evidence="1">
    <location>
        <begin position="1"/>
        <end position="32"/>
    </location>
</feature>
<proteinExistence type="predicted"/>
<accession>A0ABR3FB81</accession>
<evidence type="ECO:0000313" key="2">
    <source>
        <dbReference type="EMBL" id="KAL0572582.1"/>
    </source>
</evidence>
<protein>
    <submittedName>
        <fullName evidence="2">Uncharacterized protein</fullName>
    </submittedName>
</protein>
<gene>
    <name evidence="2" type="ORF">V5O48_009386</name>
</gene>
<sequence>MPAIPTDPDKVERMKKRMAKESAAQAAQKYRERAEYNEKARVRMAQKRQTLTEDQVAKRQEAARKWYERNRIFILEKAKKKRIQDHIDRNRTEGYKETYPARQVVPAHLLSLRKRDPAQFDTEKFKWKKKLLTDQYFARKRAKTSQTRN</sequence>
<name>A0ABR3FB81_9AGAR</name>
<reference evidence="2 3" key="1">
    <citation type="submission" date="2024-02" db="EMBL/GenBank/DDBJ databases">
        <title>A draft genome for the cacao thread blight pathogen Marasmius crinis-equi.</title>
        <authorList>
            <person name="Cohen S.P."/>
            <person name="Baruah I.K."/>
            <person name="Amoako-Attah I."/>
            <person name="Bukari Y."/>
            <person name="Meinhardt L.W."/>
            <person name="Bailey B.A."/>
        </authorList>
    </citation>
    <scope>NUCLEOTIDE SEQUENCE [LARGE SCALE GENOMIC DNA]</scope>
    <source>
        <strain evidence="2 3">GH-76</strain>
    </source>
</reference>
<keyword evidence="3" id="KW-1185">Reference proteome</keyword>